<dbReference type="Proteomes" id="UP000000450">
    <property type="component" value="Chromosome"/>
</dbReference>
<proteinExistence type="predicted"/>
<dbReference type="AlphaFoldDB" id="A0A9J9UBV8"/>
<protein>
    <submittedName>
        <fullName evidence="1">Uncharacterized protein</fullName>
    </submittedName>
</protein>
<dbReference type="RefSeq" id="WP_015914723.1">
    <property type="nucleotide sequence ID" value="NC_011992.1"/>
</dbReference>
<name>A0A9J9UBV8_ACIET</name>
<accession>A0A9J9UBV8</accession>
<reference evidence="1 2" key="1">
    <citation type="journal article" date="2010" name="J. Bacteriol.">
        <title>Completed genome sequence of the anaerobic iron-oxidizing bacterium Acidovorax ebreus strain TPSY.</title>
        <authorList>
            <person name="Byrne-Bailey K.G."/>
            <person name="Weber K.A."/>
            <person name="Chair A.H."/>
            <person name="Bose S."/>
            <person name="Knox T."/>
            <person name="Spanbauer T.L."/>
            <person name="Chertkov O."/>
            <person name="Coates J.D."/>
        </authorList>
    </citation>
    <scope>NUCLEOTIDE SEQUENCE [LARGE SCALE GENOMIC DNA]</scope>
    <source>
        <strain evidence="1 2">TPSY</strain>
    </source>
</reference>
<evidence type="ECO:0000313" key="2">
    <source>
        <dbReference type="Proteomes" id="UP000000450"/>
    </source>
</evidence>
<dbReference type="KEGG" id="dia:Dtpsy_3519"/>
<keyword evidence="2" id="KW-1185">Reference proteome</keyword>
<gene>
    <name evidence="1" type="ordered locus">Dtpsy_3519</name>
</gene>
<sequence>MLFRYFRSDDVFVRALRAAVASHRPAALHALLASHGDRAFAKALSDLSGRVIADALSMLPASNRAGVLNRLSLAARNRLRENEGSHARDSLYARSAASGSPLFLLW</sequence>
<dbReference type="EMBL" id="CP001392">
    <property type="protein sequence ID" value="ACM34944.1"/>
    <property type="molecule type" value="Genomic_DNA"/>
</dbReference>
<organism evidence="1 2">
    <name type="scientific">Acidovorax ebreus (strain TPSY)</name>
    <name type="common">Diaphorobacter sp. (strain TPSY)</name>
    <dbReference type="NCBI Taxonomy" id="535289"/>
    <lineage>
        <taxon>Bacteria</taxon>
        <taxon>Pseudomonadati</taxon>
        <taxon>Pseudomonadota</taxon>
        <taxon>Betaproteobacteria</taxon>
        <taxon>Burkholderiales</taxon>
        <taxon>Comamonadaceae</taxon>
        <taxon>Diaphorobacter</taxon>
    </lineage>
</organism>
<evidence type="ECO:0000313" key="1">
    <source>
        <dbReference type="EMBL" id="ACM34944.1"/>
    </source>
</evidence>